<dbReference type="InterPro" id="IPR011051">
    <property type="entry name" value="RmlC_Cupin_sf"/>
</dbReference>
<evidence type="ECO:0000256" key="4">
    <source>
        <dbReference type="ARBA" id="ARBA00047684"/>
    </source>
</evidence>
<name>A0A9X2DTN0_9BACI</name>
<accession>A0A9X2DTN0</accession>
<keyword evidence="3 5" id="KW-0456">Lyase</keyword>
<dbReference type="GO" id="GO:0004848">
    <property type="term" value="F:ureidoglycolate hydrolase activity"/>
    <property type="evidence" value="ECO:0007669"/>
    <property type="project" value="InterPro"/>
</dbReference>
<dbReference type="SUPFAM" id="SSF51182">
    <property type="entry name" value="RmlC-like cupins"/>
    <property type="match status" value="1"/>
</dbReference>
<dbReference type="GO" id="GO:0050385">
    <property type="term" value="F:ureidoglycolate lyase activity"/>
    <property type="evidence" value="ECO:0007669"/>
    <property type="project" value="UniProtKB-EC"/>
</dbReference>
<reference evidence="5" key="1">
    <citation type="submission" date="2022-05" db="EMBL/GenBank/DDBJ databases">
        <title>Comparative Genomics of Spacecraft Associated Microbes.</title>
        <authorList>
            <person name="Tran M.T."/>
            <person name="Wright A."/>
            <person name="Seuylemezian A."/>
            <person name="Eisen J."/>
            <person name="Coil D."/>
        </authorList>
    </citation>
    <scope>NUCLEOTIDE SEQUENCE</scope>
    <source>
        <strain evidence="5">214.1.1</strain>
    </source>
</reference>
<dbReference type="AlphaFoldDB" id="A0A9X2DTN0"/>
<dbReference type="Proteomes" id="UP001139179">
    <property type="component" value="Unassembled WGS sequence"/>
</dbReference>
<dbReference type="EMBL" id="JAMBOL010000013">
    <property type="protein sequence ID" value="MCM3715300.1"/>
    <property type="molecule type" value="Genomic_DNA"/>
</dbReference>
<comment type="catalytic activity">
    <reaction evidence="4">
        <text>(S)-ureidoglycolate = urea + glyoxylate</text>
        <dbReference type="Rhea" id="RHEA:11304"/>
        <dbReference type="ChEBI" id="CHEBI:16199"/>
        <dbReference type="ChEBI" id="CHEBI:36655"/>
        <dbReference type="ChEBI" id="CHEBI:57296"/>
        <dbReference type="EC" id="4.3.2.3"/>
    </reaction>
</comment>
<organism evidence="5 6">
    <name type="scientific">Halalkalibacter oceani</name>
    <dbReference type="NCBI Taxonomy" id="1653776"/>
    <lineage>
        <taxon>Bacteria</taxon>
        <taxon>Bacillati</taxon>
        <taxon>Bacillota</taxon>
        <taxon>Bacilli</taxon>
        <taxon>Bacillales</taxon>
        <taxon>Bacillaceae</taxon>
        <taxon>Halalkalibacter</taxon>
    </lineage>
</organism>
<comment type="subunit">
    <text evidence="1">Homodimer.</text>
</comment>
<evidence type="ECO:0000256" key="1">
    <source>
        <dbReference type="ARBA" id="ARBA00011738"/>
    </source>
</evidence>
<dbReference type="GO" id="GO:0000256">
    <property type="term" value="P:allantoin catabolic process"/>
    <property type="evidence" value="ECO:0007669"/>
    <property type="project" value="InterPro"/>
</dbReference>
<dbReference type="GO" id="GO:0006144">
    <property type="term" value="P:purine nucleobase metabolic process"/>
    <property type="evidence" value="ECO:0007669"/>
    <property type="project" value="UniProtKB-KW"/>
</dbReference>
<dbReference type="InterPro" id="IPR024060">
    <property type="entry name" value="Ureidoglycolate_lyase_dom_sf"/>
</dbReference>
<dbReference type="Gene3D" id="2.60.120.480">
    <property type="entry name" value="Ureidoglycolate hydrolase"/>
    <property type="match status" value="1"/>
</dbReference>
<proteinExistence type="predicted"/>
<sequence length="170" mass="19662">MMETIQVEPLTDSSFEPYGRCFEIPDAPPSKEGEGWDCWSYLANMEATTRVGVGMVRTQKRELIVDSMERHVSREEILLPLYDEIIQPVGLYRDLADPEEAPDIQTVKCFLLKPGQGIIIGKGIWHSPAYPVNRDTDYLFMIENKKDAFGDEMINPWERFIGERKFKMRV</sequence>
<evidence type="ECO:0000313" key="5">
    <source>
        <dbReference type="EMBL" id="MCM3715300.1"/>
    </source>
</evidence>
<keyword evidence="2" id="KW-0659">Purine metabolism</keyword>
<dbReference type="Pfam" id="PF04115">
    <property type="entry name" value="Ureidogly_lyase"/>
    <property type="match status" value="1"/>
</dbReference>
<evidence type="ECO:0000256" key="2">
    <source>
        <dbReference type="ARBA" id="ARBA00022631"/>
    </source>
</evidence>
<protein>
    <submittedName>
        <fullName evidence="5">Ureidoglycolate lyase</fullName>
    </submittedName>
</protein>
<comment type="caution">
    <text evidence="5">The sequence shown here is derived from an EMBL/GenBank/DDBJ whole genome shotgun (WGS) entry which is preliminary data.</text>
</comment>
<keyword evidence="6" id="KW-1185">Reference proteome</keyword>
<dbReference type="InterPro" id="IPR007247">
    <property type="entry name" value="Ureidogly_lyase"/>
</dbReference>
<dbReference type="RefSeq" id="WP_251224049.1">
    <property type="nucleotide sequence ID" value="NZ_JAMBOL010000013.1"/>
</dbReference>
<evidence type="ECO:0000313" key="6">
    <source>
        <dbReference type="Proteomes" id="UP001139179"/>
    </source>
</evidence>
<evidence type="ECO:0000256" key="3">
    <source>
        <dbReference type="ARBA" id="ARBA00023239"/>
    </source>
</evidence>
<gene>
    <name evidence="5" type="ORF">M3202_14520</name>
</gene>